<evidence type="ECO:0000313" key="8">
    <source>
        <dbReference type="Proteomes" id="UP000003240"/>
    </source>
</evidence>
<dbReference type="InterPro" id="IPR036388">
    <property type="entry name" value="WH-like_DNA-bd_sf"/>
</dbReference>
<evidence type="ECO:0000256" key="1">
    <source>
        <dbReference type="ARBA" id="ARBA00004496"/>
    </source>
</evidence>
<evidence type="ECO:0000259" key="6">
    <source>
        <dbReference type="Pfam" id="PF21982"/>
    </source>
</evidence>
<organism evidence="7 8">
    <name type="scientific">Acetonema longum DSM 6540</name>
    <dbReference type="NCBI Taxonomy" id="1009370"/>
    <lineage>
        <taxon>Bacteria</taxon>
        <taxon>Bacillati</taxon>
        <taxon>Bacillota</taxon>
        <taxon>Negativicutes</taxon>
        <taxon>Acetonemataceae</taxon>
        <taxon>Acetonema</taxon>
    </lineage>
</organism>
<keyword evidence="8" id="KW-1185">Reference proteome</keyword>
<keyword evidence="4 5" id="KW-0963">Cytoplasm</keyword>
<comment type="similarity">
    <text evidence="2 5">Belongs to the RecX family.</text>
</comment>
<evidence type="ECO:0000256" key="5">
    <source>
        <dbReference type="HAMAP-Rule" id="MF_01114"/>
    </source>
</evidence>
<comment type="subcellular location">
    <subcellularLocation>
        <location evidence="1 5">Cytoplasm</location>
    </subcellularLocation>
</comment>
<reference evidence="7 8" key="1">
    <citation type="journal article" date="2011" name="EMBO J.">
        <title>Structural diversity of bacterial flagellar motors.</title>
        <authorList>
            <person name="Chen S."/>
            <person name="Beeby M."/>
            <person name="Murphy G.E."/>
            <person name="Leadbetter J.R."/>
            <person name="Hendrixson D.R."/>
            <person name="Briegel A."/>
            <person name="Li Z."/>
            <person name="Shi J."/>
            <person name="Tocheva E.I."/>
            <person name="Muller A."/>
            <person name="Dobro M.J."/>
            <person name="Jensen G.J."/>
        </authorList>
    </citation>
    <scope>NUCLEOTIDE SEQUENCE [LARGE SCALE GENOMIC DNA]</scope>
    <source>
        <strain evidence="7 8">DSM 6540</strain>
    </source>
</reference>
<evidence type="ECO:0000313" key="7">
    <source>
        <dbReference type="EMBL" id="EGO62104.1"/>
    </source>
</evidence>
<proteinExistence type="inferred from homology"/>
<dbReference type="AlphaFoldDB" id="F7NPE2"/>
<dbReference type="PANTHER" id="PTHR33602:SF1">
    <property type="entry name" value="REGULATORY PROTEIN RECX FAMILY PROTEIN"/>
    <property type="match status" value="1"/>
</dbReference>
<dbReference type="STRING" id="1009370.ALO_19927"/>
<evidence type="ECO:0000256" key="2">
    <source>
        <dbReference type="ARBA" id="ARBA00009695"/>
    </source>
</evidence>
<sequence length="144" mass="16894">MNEAEVLALAMRLLGRRDLSEYELRQKLRLKALPSQVDRTVSYLLERHYLSDELLCRRLIEKHCIQGDLGSLGIRNKLRKRGISDPIIREQMSQIDFSEEDIWAKDLLTKRRLLDDLPKAARFLYSRGFSRPVINRVISPLMTE</sequence>
<gene>
    <name evidence="5 7" type="primary">recX</name>
    <name evidence="7" type="ORF">ALO_19927</name>
</gene>
<dbReference type="GO" id="GO:0005737">
    <property type="term" value="C:cytoplasm"/>
    <property type="evidence" value="ECO:0007669"/>
    <property type="project" value="UniProtKB-SubCell"/>
</dbReference>
<comment type="function">
    <text evidence="5">Modulates RecA activity.</text>
</comment>
<dbReference type="Proteomes" id="UP000003240">
    <property type="component" value="Unassembled WGS sequence"/>
</dbReference>
<dbReference type="PANTHER" id="PTHR33602">
    <property type="entry name" value="REGULATORY PROTEIN RECX FAMILY PROTEIN"/>
    <property type="match status" value="1"/>
</dbReference>
<dbReference type="HAMAP" id="MF_01114">
    <property type="entry name" value="RecX"/>
    <property type="match status" value="1"/>
</dbReference>
<protein>
    <recommendedName>
        <fullName evidence="3 5">Regulatory protein RecX</fullName>
    </recommendedName>
</protein>
<feature type="domain" description="RecX first three-helical" evidence="6">
    <location>
        <begin position="8"/>
        <end position="44"/>
    </location>
</feature>
<name>F7NPE2_9FIRM</name>
<dbReference type="eggNOG" id="COG2137">
    <property type="taxonomic scope" value="Bacteria"/>
</dbReference>
<comment type="caution">
    <text evidence="7">The sequence shown here is derived from an EMBL/GenBank/DDBJ whole genome shotgun (WGS) entry which is preliminary data.</text>
</comment>
<dbReference type="OrthoDB" id="9804967at2"/>
<dbReference type="InterPro" id="IPR053926">
    <property type="entry name" value="RecX_HTH_1st"/>
</dbReference>
<accession>F7NPE2</accession>
<evidence type="ECO:0000256" key="4">
    <source>
        <dbReference type="ARBA" id="ARBA00022490"/>
    </source>
</evidence>
<dbReference type="InterPro" id="IPR003783">
    <property type="entry name" value="Regulatory_RecX"/>
</dbReference>
<dbReference type="RefSeq" id="WP_004573533.1">
    <property type="nucleotide sequence ID" value="NZ_AFGF01000241.1"/>
</dbReference>
<dbReference type="Gene3D" id="1.10.10.10">
    <property type="entry name" value="Winged helix-like DNA-binding domain superfamily/Winged helix DNA-binding domain"/>
    <property type="match status" value="1"/>
</dbReference>
<dbReference type="GO" id="GO:0006282">
    <property type="term" value="P:regulation of DNA repair"/>
    <property type="evidence" value="ECO:0007669"/>
    <property type="project" value="UniProtKB-UniRule"/>
</dbReference>
<dbReference type="EMBL" id="AFGF01000241">
    <property type="protein sequence ID" value="EGO62104.1"/>
    <property type="molecule type" value="Genomic_DNA"/>
</dbReference>
<dbReference type="Pfam" id="PF21982">
    <property type="entry name" value="RecX_HTH1"/>
    <property type="match status" value="1"/>
</dbReference>
<evidence type="ECO:0000256" key="3">
    <source>
        <dbReference type="ARBA" id="ARBA00018111"/>
    </source>
</evidence>